<dbReference type="EMBL" id="VJZT01000025">
    <property type="protein sequence ID" value="TRX35260.1"/>
    <property type="molecule type" value="Genomic_DNA"/>
</dbReference>
<name>A0A553DRG8_9FLAO</name>
<dbReference type="AlphaFoldDB" id="A0A553DRG8"/>
<dbReference type="Pfam" id="PF18962">
    <property type="entry name" value="Por_Secre_tail"/>
    <property type="match status" value="1"/>
</dbReference>
<evidence type="ECO:0000313" key="4">
    <source>
        <dbReference type="Proteomes" id="UP000316371"/>
    </source>
</evidence>
<keyword evidence="1" id="KW-0732">Signal</keyword>
<accession>A0A553DRG8</accession>
<dbReference type="InterPro" id="IPR026444">
    <property type="entry name" value="Secre_tail"/>
</dbReference>
<dbReference type="OrthoDB" id="2582440at2"/>
<keyword evidence="4" id="KW-1185">Reference proteome</keyword>
<feature type="domain" description="Secretion system C-terminal sorting" evidence="2">
    <location>
        <begin position="522"/>
        <end position="589"/>
    </location>
</feature>
<evidence type="ECO:0000313" key="3">
    <source>
        <dbReference type="EMBL" id="TRX35260.1"/>
    </source>
</evidence>
<dbReference type="RefSeq" id="WP_144257630.1">
    <property type="nucleotide sequence ID" value="NZ_VJZT01000025.1"/>
</dbReference>
<reference evidence="3 4" key="1">
    <citation type="submission" date="2019-07" db="EMBL/GenBank/DDBJ databases">
        <title>Novel species of Flavobacterium.</title>
        <authorList>
            <person name="Liu Q."/>
            <person name="Xin Y.-H."/>
        </authorList>
    </citation>
    <scope>NUCLEOTIDE SEQUENCE [LARGE SCALE GENOMIC DNA]</scope>
    <source>
        <strain evidence="3 4">LB1R34</strain>
    </source>
</reference>
<proteinExistence type="predicted"/>
<gene>
    <name evidence="3" type="ORF">FNW21_15320</name>
</gene>
<evidence type="ECO:0000256" key="1">
    <source>
        <dbReference type="ARBA" id="ARBA00022729"/>
    </source>
</evidence>
<evidence type="ECO:0000259" key="2">
    <source>
        <dbReference type="Pfam" id="PF18962"/>
    </source>
</evidence>
<dbReference type="NCBIfam" id="TIGR04183">
    <property type="entry name" value="Por_Secre_tail"/>
    <property type="match status" value="1"/>
</dbReference>
<comment type="caution">
    <text evidence="3">The sequence shown here is derived from an EMBL/GenBank/DDBJ whole genome shotgun (WGS) entry which is preliminary data.</text>
</comment>
<dbReference type="Proteomes" id="UP000316371">
    <property type="component" value="Unassembled WGS sequence"/>
</dbReference>
<sequence length="591" mass="64988">MILNIRINYRPFLFLAVVLFQTGVTAQVFVGANTDVLVNNNVFYVKQCLELSSASSHFYLRNQSQLLQGTPGLGTNKGLGSLSVFQEGTVTNYQFNYWCAPVGNVALSTSENSPFGITQLSLPETKATSIPAIILSSNTYDGTATPFAIAPYWINKFTTHNSSYSDWVPVGATATINAGEGFTMKGTSGTNTTVVDGVQNNPDGKHQRYDFRGKPNDGTITIPVLTGEWTLTGNPYPSAIDLQAFLTAELNCTGIAYFWEQDKTQNSHYIVDYKGGYGTYSAADVYIPAVFYTYDGSGNEIANLGSSGNTYQRKYSPIGQGFMIEGSANANVQMKNSYRIFVKEGLSNFPQFEKKATNKTITTPQTVPHIRLNTLLDNGPISQMVLAFNPSSTDDIDHAMDAASPNDGSANNYFVINDNEYVINVMPFDIDKKIAIGFRNTAEANYKITVNQIINIPEVANVYVHDKATNTYYDIKNSLFDVTLPAGTNTTQYEIAFKNGTLSLPNLPNQNSFVVRQDNYTKKLTISNPLQKELNSCDVYDVMGKQILGKSRPGTNASYVFSTSNWNDGIYIVKLTTTDKSEMGTKIIIKK</sequence>
<protein>
    <submittedName>
        <fullName evidence="3">T9SS type A sorting domain-containing protein</fullName>
    </submittedName>
</protein>
<organism evidence="3 4">
    <name type="scientific">Flavobacterium restrictum</name>
    <dbReference type="NCBI Taxonomy" id="2594428"/>
    <lineage>
        <taxon>Bacteria</taxon>
        <taxon>Pseudomonadati</taxon>
        <taxon>Bacteroidota</taxon>
        <taxon>Flavobacteriia</taxon>
        <taxon>Flavobacteriales</taxon>
        <taxon>Flavobacteriaceae</taxon>
        <taxon>Flavobacterium</taxon>
    </lineage>
</organism>